<gene>
    <name evidence="2" type="ORF">SAMN02745673_00014</name>
</gene>
<protein>
    <submittedName>
        <fullName evidence="2">GAF domain-containing protein</fullName>
    </submittedName>
</protein>
<keyword evidence="3" id="KW-1185">Reference proteome</keyword>
<dbReference type="EMBL" id="FUWS01000001">
    <property type="protein sequence ID" value="SJZ34513.1"/>
    <property type="molecule type" value="Genomic_DNA"/>
</dbReference>
<evidence type="ECO:0000259" key="1">
    <source>
        <dbReference type="Pfam" id="PF01590"/>
    </source>
</evidence>
<dbReference type="Proteomes" id="UP000190637">
    <property type="component" value="Unassembled WGS sequence"/>
</dbReference>
<sequence>MPAIGNAWPRGSDPGELRRAVAAAHERFLASGRPPARLRDVVRDSWQRCRVLGVDPETARPPLELSGDRLEECRGAHPFSSVLPLIRRLLVDAADHGSHIVAVGDAAGRLLWVEGERGLRARAERMLFVEGANWAEAGAGTNAPALALALGHEAQVFASEHFSRNVQSWSCSAAPVRDPDTGAVIGVLDLTGADTAASPYALALVRAAAAAVEGELRLLRLAGALAPASPAAGTDPAPLRVLGRDGALFGGDGHAVELGVRHAEILLLLAHHPGGLTAEGLGARLHERDVAAVTVRAEVARLRRLLGPGVLASRPYRLSVPVRTDIEEVRRLLALGRHRQALGVYQGPVLPASTAPGVVDIREELAWEIRTALGRDADAESLLEWARRPDGRDDPRVLDAALRALPEGSPHVPLLRAWLRRGAC</sequence>
<organism evidence="2 3">
    <name type="scientific">Marinactinospora thermotolerans DSM 45154</name>
    <dbReference type="NCBI Taxonomy" id="1122192"/>
    <lineage>
        <taxon>Bacteria</taxon>
        <taxon>Bacillati</taxon>
        <taxon>Actinomycetota</taxon>
        <taxon>Actinomycetes</taxon>
        <taxon>Streptosporangiales</taxon>
        <taxon>Nocardiopsidaceae</taxon>
        <taxon>Marinactinospora</taxon>
    </lineage>
</organism>
<dbReference type="InterPro" id="IPR003018">
    <property type="entry name" value="GAF"/>
</dbReference>
<proteinExistence type="predicted"/>
<feature type="domain" description="GAF" evidence="1">
    <location>
        <begin position="121"/>
        <end position="214"/>
    </location>
</feature>
<dbReference type="InterPro" id="IPR029016">
    <property type="entry name" value="GAF-like_dom_sf"/>
</dbReference>
<dbReference type="Pfam" id="PF01590">
    <property type="entry name" value="GAF"/>
    <property type="match status" value="1"/>
</dbReference>
<dbReference type="STRING" id="1122192.SAMN02745673_00014"/>
<evidence type="ECO:0000313" key="2">
    <source>
        <dbReference type="EMBL" id="SJZ34513.1"/>
    </source>
</evidence>
<dbReference type="OrthoDB" id="3928741at2"/>
<dbReference type="Gene3D" id="3.30.450.40">
    <property type="match status" value="1"/>
</dbReference>
<reference evidence="2 3" key="1">
    <citation type="submission" date="2017-02" db="EMBL/GenBank/DDBJ databases">
        <authorList>
            <person name="Peterson S.W."/>
        </authorList>
    </citation>
    <scope>NUCLEOTIDE SEQUENCE [LARGE SCALE GENOMIC DNA]</scope>
    <source>
        <strain evidence="2 3">DSM 45154</strain>
    </source>
</reference>
<name>A0A1T4JWI3_9ACTN</name>
<dbReference type="AlphaFoldDB" id="A0A1T4JWI3"/>
<dbReference type="RefSeq" id="WP_078759476.1">
    <property type="nucleotide sequence ID" value="NZ_FUWS01000001.1"/>
</dbReference>
<evidence type="ECO:0000313" key="3">
    <source>
        <dbReference type="Proteomes" id="UP000190637"/>
    </source>
</evidence>
<accession>A0A1T4JWI3</accession>